<name>A0A6J5M9R9_9CAUD</name>
<evidence type="ECO:0000313" key="2">
    <source>
        <dbReference type="EMBL" id="CAB4158329.1"/>
    </source>
</evidence>
<accession>A0A6J5M9R9</accession>
<sequence length="106" mass="12697">MNKYRNKIVEVDGLKFDSAKEAARYQMLKLRARAGEIHDLNTQVKMPFIYEGKELFKYIADFTYFDVIKKKLIIEDVKSEFTKKLPVYRLKKKLIEAQYKIKIEEI</sequence>
<protein>
    <recommendedName>
        <fullName evidence="3">DUF1064 domain-containing protein</fullName>
    </recommendedName>
</protein>
<evidence type="ECO:0008006" key="3">
    <source>
        <dbReference type="Google" id="ProtNLM"/>
    </source>
</evidence>
<reference evidence="1" key="1">
    <citation type="submission" date="2020-04" db="EMBL/GenBank/DDBJ databases">
        <authorList>
            <person name="Chiriac C."/>
            <person name="Salcher M."/>
            <person name="Ghai R."/>
            <person name="Kavagutti S V."/>
        </authorList>
    </citation>
    <scope>NUCLEOTIDE SEQUENCE</scope>
</reference>
<gene>
    <name evidence="1" type="ORF">UFOVP427_25</name>
    <name evidence="2" type="ORF">UFOVP697_43</name>
</gene>
<proteinExistence type="predicted"/>
<organism evidence="1">
    <name type="scientific">uncultured Caudovirales phage</name>
    <dbReference type="NCBI Taxonomy" id="2100421"/>
    <lineage>
        <taxon>Viruses</taxon>
        <taxon>Duplodnaviria</taxon>
        <taxon>Heunggongvirae</taxon>
        <taxon>Uroviricota</taxon>
        <taxon>Caudoviricetes</taxon>
        <taxon>Peduoviridae</taxon>
        <taxon>Maltschvirus</taxon>
        <taxon>Maltschvirus maltsch</taxon>
    </lineage>
</organism>
<evidence type="ECO:0000313" key="1">
    <source>
        <dbReference type="EMBL" id="CAB4142063.1"/>
    </source>
</evidence>
<dbReference type="InterPro" id="IPR009414">
    <property type="entry name" value="DUF1064"/>
</dbReference>
<dbReference type="EMBL" id="LR796668">
    <property type="protein sequence ID" value="CAB4158329.1"/>
    <property type="molecule type" value="Genomic_DNA"/>
</dbReference>
<dbReference type="EMBL" id="LR796400">
    <property type="protein sequence ID" value="CAB4142063.1"/>
    <property type="molecule type" value="Genomic_DNA"/>
</dbReference>
<dbReference type="Pfam" id="PF06356">
    <property type="entry name" value="DUF1064"/>
    <property type="match status" value="1"/>
</dbReference>